<name>A0AC35U4A8_9BILA</name>
<sequence>MPFSRLEFGYASLFSLLSLINMIITMTWLNYSFDGKLGISALFCFTSMFVYGINAVIAFKTFNGNGAFLNHQEGSGQIVGGDIENMHSGI</sequence>
<dbReference type="WBParaSite" id="RSKR_0000758300.1">
    <property type="protein sequence ID" value="RSKR_0000758300.1"/>
    <property type="gene ID" value="RSKR_0000758300"/>
</dbReference>
<accession>A0AC35U4A8</accession>
<evidence type="ECO:0000313" key="2">
    <source>
        <dbReference type="WBParaSite" id="RSKR_0000758300.1"/>
    </source>
</evidence>
<organism evidence="1 2">
    <name type="scientific">Rhabditophanes sp. KR3021</name>
    <dbReference type="NCBI Taxonomy" id="114890"/>
    <lineage>
        <taxon>Eukaryota</taxon>
        <taxon>Metazoa</taxon>
        <taxon>Ecdysozoa</taxon>
        <taxon>Nematoda</taxon>
        <taxon>Chromadorea</taxon>
        <taxon>Rhabditida</taxon>
        <taxon>Tylenchina</taxon>
        <taxon>Panagrolaimomorpha</taxon>
        <taxon>Strongyloidoidea</taxon>
        <taxon>Alloionematidae</taxon>
        <taxon>Rhabditophanes</taxon>
    </lineage>
</organism>
<protein>
    <submittedName>
        <fullName evidence="2">MARVEL domain-containing protein</fullName>
    </submittedName>
</protein>
<reference evidence="2" key="1">
    <citation type="submission" date="2016-11" db="UniProtKB">
        <authorList>
            <consortium name="WormBaseParasite"/>
        </authorList>
    </citation>
    <scope>IDENTIFICATION</scope>
    <source>
        <strain evidence="2">KR3021</strain>
    </source>
</reference>
<proteinExistence type="predicted"/>
<evidence type="ECO:0000313" key="1">
    <source>
        <dbReference type="Proteomes" id="UP000095286"/>
    </source>
</evidence>
<dbReference type="Proteomes" id="UP000095286">
    <property type="component" value="Unplaced"/>
</dbReference>